<feature type="region of interest" description="Disordered" evidence="1">
    <location>
        <begin position="102"/>
        <end position="121"/>
    </location>
</feature>
<feature type="transmembrane region" description="Helical" evidence="2">
    <location>
        <begin position="73"/>
        <end position="93"/>
    </location>
</feature>
<proteinExistence type="predicted"/>
<feature type="region of interest" description="Disordered" evidence="1">
    <location>
        <begin position="1"/>
        <end position="25"/>
    </location>
</feature>
<keyword evidence="2" id="KW-1133">Transmembrane helix</keyword>
<evidence type="ECO:0000256" key="2">
    <source>
        <dbReference type="SAM" id="Phobius"/>
    </source>
</evidence>
<accession>A0ABW1QXI5</accession>
<organism evidence="3 4">
    <name type="scientific">Nocardioides yefusunii</name>
    <dbReference type="NCBI Taxonomy" id="2500546"/>
    <lineage>
        <taxon>Bacteria</taxon>
        <taxon>Bacillati</taxon>
        <taxon>Actinomycetota</taxon>
        <taxon>Actinomycetes</taxon>
        <taxon>Propionibacteriales</taxon>
        <taxon>Nocardioidaceae</taxon>
        <taxon>Nocardioides</taxon>
    </lineage>
</organism>
<dbReference type="EMBL" id="JBHSQI010000005">
    <property type="protein sequence ID" value="MFC6154264.1"/>
    <property type="molecule type" value="Genomic_DNA"/>
</dbReference>
<protein>
    <submittedName>
        <fullName evidence="3">DUF2530 domain-containing protein</fullName>
    </submittedName>
</protein>
<dbReference type="Proteomes" id="UP001596098">
    <property type="component" value="Unassembled WGS sequence"/>
</dbReference>
<dbReference type="InterPro" id="IPR019681">
    <property type="entry name" value="DUF2530"/>
</dbReference>
<reference evidence="4" key="1">
    <citation type="journal article" date="2019" name="Int. J. Syst. Evol. Microbiol.">
        <title>The Global Catalogue of Microorganisms (GCM) 10K type strain sequencing project: providing services to taxonomists for standard genome sequencing and annotation.</title>
        <authorList>
            <consortium name="The Broad Institute Genomics Platform"/>
            <consortium name="The Broad Institute Genome Sequencing Center for Infectious Disease"/>
            <person name="Wu L."/>
            <person name="Ma J."/>
        </authorList>
    </citation>
    <scope>NUCLEOTIDE SEQUENCE [LARGE SCALE GENOMIC DNA]</scope>
    <source>
        <strain evidence="4">DFY28</strain>
    </source>
</reference>
<keyword evidence="4" id="KW-1185">Reference proteome</keyword>
<evidence type="ECO:0000313" key="3">
    <source>
        <dbReference type="EMBL" id="MFC6154264.1"/>
    </source>
</evidence>
<keyword evidence="2" id="KW-0472">Membrane</keyword>
<gene>
    <name evidence="3" type="ORF">ACFPWU_11410</name>
</gene>
<keyword evidence="2" id="KW-0812">Transmembrane</keyword>
<evidence type="ECO:0000256" key="1">
    <source>
        <dbReference type="SAM" id="MobiDB-lite"/>
    </source>
</evidence>
<dbReference type="RefSeq" id="WP_239022114.1">
    <property type="nucleotide sequence ID" value="NZ_CP034929.1"/>
</dbReference>
<dbReference type="Pfam" id="PF10745">
    <property type="entry name" value="DUF2530"/>
    <property type="match status" value="1"/>
</dbReference>
<feature type="compositionally biased region" description="Polar residues" evidence="1">
    <location>
        <begin position="1"/>
        <end position="12"/>
    </location>
</feature>
<sequence>MDLYESNDTSSLPRVESRPSPGTLSITLPPAVVEIQPLDADGVRTAEVGTALWGIALLGMLPFYSTLQASGRVWWIWVCSAGLGMGLLGIEYCRRRRDANRNAEVAEQTHSVTGGGRRRAA</sequence>
<comment type="caution">
    <text evidence="3">The sequence shown here is derived from an EMBL/GenBank/DDBJ whole genome shotgun (WGS) entry which is preliminary data.</text>
</comment>
<name>A0ABW1QXI5_9ACTN</name>
<evidence type="ECO:0000313" key="4">
    <source>
        <dbReference type="Proteomes" id="UP001596098"/>
    </source>
</evidence>